<gene>
    <name evidence="5" type="ORF">Zmor_013325</name>
</gene>
<evidence type="ECO:0000256" key="2">
    <source>
        <dbReference type="SAM" id="MobiDB-lite"/>
    </source>
</evidence>
<feature type="coiled-coil region" evidence="1">
    <location>
        <begin position="256"/>
        <end position="283"/>
    </location>
</feature>
<keyword evidence="3" id="KW-0812">Transmembrane</keyword>
<keyword evidence="1" id="KW-0175">Coiled coil</keyword>
<accession>A0AA38MF24</accession>
<evidence type="ECO:0000313" key="5">
    <source>
        <dbReference type="EMBL" id="KAJ3654112.1"/>
    </source>
</evidence>
<evidence type="ECO:0000256" key="3">
    <source>
        <dbReference type="SAM" id="Phobius"/>
    </source>
</evidence>
<feature type="region of interest" description="Disordered" evidence="2">
    <location>
        <begin position="460"/>
        <end position="528"/>
    </location>
</feature>
<evidence type="ECO:0000313" key="6">
    <source>
        <dbReference type="Proteomes" id="UP001168821"/>
    </source>
</evidence>
<dbReference type="Proteomes" id="UP001168821">
    <property type="component" value="Unassembled WGS sequence"/>
</dbReference>
<evidence type="ECO:0000256" key="4">
    <source>
        <dbReference type="SAM" id="SignalP"/>
    </source>
</evidence>
<feature type="transmembrane region" description="Helical" evidence="3">
    <location>
        <begin position="416"/>
        <end position="436"/>
    </location>
</feature>
<keyword evidence="3" id="KW-1133">Transmembrane helix</keyword>
<feature type="transmembrane region" description="Helical" evidence="3">
    <location>
        <begin position="365"/>
        <end position="386"/>
    </location>
</feature>
<feature type="chain" id="PRO_5041416039" description="Protein brambleberry" evidence="4">
    <location>
        <begin position="23"/>
        <end position="569"/>
    </location>
</feature>
<reference evidence="5" key="1">
    <citation type="journal article" date="2023" name="G3 (Bethesda)">
        <title>Whole genome assemblies of Zophobas morio and Tenebrio molitor.</title>
        <authorList>
            <person name="Kaur S."/>
            <person name="Stinson S.A."/>
            <person name="diCenzo G.C."/>
        </authorList>
    </citation>
    <scope>NUCLEOTIDE SEQUENCE</scope>
    <source>
        <strain evidence="5">QUZm001</strain>
    </source>
</reference>
<evidence type="ECO:0000256" key="1">
    <source>
        <dbReference type="SAM" id="Coils"/>
    </source>
</evidence>
<dbReference type="EMBL" id="JALNTZ010000004">
    <property type="protein sequence ID" value="KAJ3654112.1"/>
    <property type="molecule type" value="Genomic_DNA"/>
</dbReference>
<keyword evidence="6" id="KW-1185">Reference proteome</keyword>
<name>A0AA38MF24_9CUCU</name>
<dbReference type="InterPro" id="IPR040346">
    <property type="entry name" value="GEX1/Brambleberry"/>
</dbReference>
<dbReference type="PANTHER" id="PTHR33538">
    <property type="entry name" value="PROTEIN GAMETE EXPRESSED 1"/>
    <property type="match status" value="1"/>
</dbReference>
<organism evidence="5 6">
    <name type="scientific">Zophobas morio</name>
    <dbReference type="NCBI Taxonomy" id="2755281"/>
    <lineage>
        <taxon>Eukaryota</taxon>
        <taxon>Metazoa</taxon>
        <taxon>Ecdysozoa</taxon>
        <taxon>Arthropoda</taxon>
        <taxon>Hexapoda</taxon>
        <taxon>Insecta</taxon>
        <taxon>Pterygota</taxon>
        <taxon>Neoptera</taxon>
        <taxon>Endopterygota</taxon>
        <taxon>Coleoptera</taxon>
        <taxon>Polyphaga</taxon>
        <taxon>Cucujiformia</taxon>
        <taxon>Tenebrionidae</taxon>
        <taxon>Zophobas</taxon>
    </lineage>
</organism>
<evidence type="ECO:0008006" key="7">
    <source>
        <dbReference type="Google" id="ProtNLM"/>
    </source>
</evidence>
<keyword evidence="4" id="KW-0732">Signal</keyword>
<comment type="caution">
    <text evidence="5">The sequence shown here is derived from an EMBL/GenBank/DDBJ whole genome shotgun (WGS) entry which is preliminary data.</text>
</comment>
<keyword evidence="3" id="KW-0472">Membrane</keyword>
<protein>
    <recommendedName>
        <fullName evidence="7">Protein brambleberry</fullName>
    </recommendedName>
</protein>
<dbReference type="PANTHER" id="PTHR33538:SF1">
    <property type="entry name" value="PROTEIN BRAMBLEBERRY"/>
    <property type="match status" value="1"/>
</dbReference>
<sequence length="569" mass="64210">MYLNGVILLTILTVFQTQRVESSLIDYVKNYFNYEEPETDVGEFAQRIPYEVSTVDEKFISEAAKLTGVALSELDSCQQRVVLKLKSDCDKMNDEQLAKMAVHLLNCQSYVEGRQIFPCTDDMSIGECTRSMDSDTWTSYHLMSNRAKAVCYSIRQMQFRGMAEHTVNRLMDVARDQLKTLGKIHENQQDLQDIAQHTLTSLSEGHSVLADQQKDIQKAQFHGQLALEDNIRKLSQEKELIVDTHNQLVHMTHKIQKKLEDSSRNLEQQAGESRQNHQELLDDLIAIQNKAHAIFERIEASSKLLLEQNQNFKIQYEETLKNLAEVNKTVHNLVTLVGGTRQALEERLTWLTTALGGTDLAVERLYLIIWHTAFMLVSMLTCAFLSARLSTRVMVATLPPLNLGLALFGNENQMGPLMLGSTIMSFVFAQTILLWAMSFRSTVRETLPWITFPALKQETPVSTKRETPVSTKQGTPTRDDGDFDRMSTGLASELEDDFNMNSLGSPTPPHSRSGFYRPRSRSNTPLILNGGARGTCHAKTRMGTPCKLSSLPGRDYCYRHQSGDSVMGS</sequence>
<proteinExistence type="predicted"/>
<dbReference type="AlphaFoldDB" id="A0AA38MF24"/>
<feature type="signal peptide" evidence="4">
    <location>
        <begin position="1"/>
        <end position="22"/>
    </location>
</feature>